<evidence type="ECO:0000313" key="1">
    <source>
        <dbReference type="EMBL" id="RPA89414.1"/>
    </source>
</evidence>
<sequence>MAGLAGLLTCRPDHGSDWPLGITEKEVDGVDKVDEVVELVRKLIERTESPKPQKAWW</sequence>
<name>A0A3N4J6A9_9PEZI</name>
<accession>A0A3N4J6A9</accession>
<dbReference type="AlphaFoldDB" id="A0A3N4J6A9"/>
<dbReference type="EMBL" id="ML120581">
    <property type="protein sequence ID" value="RPA89414.1"/>
    <property type="molecule type" value="Genomic_DNA"/>
</dbReference>
<gene>
    <name evidence="1" type="ORF">L873DRAFT_1822845</name>
</gene>
<proteinExistence type="predicted"/>
<organism evidence="1 2">
    <name type="scientific">Choiromyces venosus 120613-1</name>
    <dbReference type="NCBI Taxonomy" id="1336337"/>
    <lineage>
        <taxon>Eukaryota</taxon>
        <taxon>Fungi</taxon>
        <taxon>Dikarya</taxon>
        <taxon>Ascomycota</taxon>
        <taxon>Pezizomycotina</taxon>
        <taxon>Pezizomycetes</taxon>
        <taxon>Pezizales</taxon>
        <taxon>Tuberaceae</taxon>
        <taxon>Choiromyces</taxon>
    </lineage>
</organism>
<reference evidence="1 2" key="1">
    <citation type="journal article" date="2018" name="Nat. Ecol. Evol.">
        <title>Pezizomycetes genomes reveal the molecular basis of ectomycorrhizal truffle lifestyle.</title>
        <authorList>
            <person name="Murat C."/>
            <person name="Payen T."/>
            <person name="Noel B."/>
            <person name="Kuo A."/>
            <person name="Morin E."/>
            <person name="Chen J."/>
            <person name="Kohler A."/>
            <person name="Krizsan K."/>
            <person name="Balestrini R."/>
            <person name="Da Silva C."/>
            <person name="Montanini B."/>
            <person name="Hainaut M."/>
            <person name="Levati E."/>
            <person name="Barry K.W."/>
            <person name="Belfiori B."/>
            <person name="Cichocki N."/>
            <person name="Clum A."/>
            <person name="Dockter R.B."/>
            <person name="Fauchery L."/>
            <person name="Guy J."/>
            <person name="Iotti M."/>
            <person name="Le Tacon F."/>
            <person name="Lindquist E.A."/>
            <person name="Lipzen A."/>
            <person name="Malagnac F."/>
            <person name="Mello A."/>
            <person name="Molinier V."/>
            <person name="Miyauchi S."/>
            <person name="Poulain J."/>
            <person name="Riccioni C."/>
            <person name="Rubini A."/>
            <person name="Sitrit Y."/>
            <person name="Splivallo R."/>
            <person name="Traeger S."/>
            <person name="Wang M."/>
            <person name="Zifcakova L."/>
            <person name="Wipf D."/>
            <person name="Zambonelli A."/>
            <person name="Paolocci F."/>
            <person name="Nowrousian M."/>
            <person name="Ottonello S."/>
            <person name="Baldrian P."/>
            <person name="Spatafora J.W."/>
            <person name="Henrissat B."/>
            <person name="Nagy L.G."/>
            <person name="Aury J.M."/>
            <person name="Wincker P."/>
            <person name="Grigoriev I.V."/>
            <person name="Bonfante P."/>
            <person name="Martin F.M."/>
        </authorList>
    </citation>
    <scope>NUCLEOTIDE SEQUENCE [LARGE SCALE GENOMIC DNA]</scope>
    <source>
        <strain evidence="1 2">120613-1</strain>
    </source>
</reference>
<keyword evidence="2" id="KW-1185">Reference proteome</keyword>
<dbReference type="Proteomes" id="UP000276215">
    <property type="component" value="Unassembled WGS sequence"/>
</dbReference>
<protein>
    <submittedName>
        <fullName evidence="1">Uncharacterized protein</fullName>
    </submittedName>
</protein>
<evidence type="ECO:0000313" key="2">
    <source>
        <dbReference type="Proteomes" id="UP000276215"/>
    </source>
</evidence>